<dbReference type="Proteomes" id="UP001060085">
    <property type="component" value="Linkage Group LG08"/>
</dbReference>
<organism evidence="1 2">
    <name type="scientific">Catharanthus roseus</name>
    <name type="common">Madagascar periwinkle</name>
    <name type="synonym">Vinca rosea</name>
    <dbReference type="NCBI Taxonomy" id="4058"/>
    <lineage>
        <taxon>Eukaryota</taxon>
        <taxon>Viridiplantae</taxon>
        <taxon>Streptophyta</taxon>
        <taxon>Embryophyta</taxon>
        <taxon>Tracheophyta</taxon>
        <taxon>Spermatophyta</taxon>
        <taxon>Magnoliopsida</taxon>
        <taxon>eudicotyledons</taxon>
        <taxon>Gunneridae</taxon>
        <taxon>Pentapetalae</taxon>
        <taxon>asterids</taxon>
        <taxon>lamiids</taxon>
        <taxon>Gentianales</taxon>
        <taxon>Apocynaceae</taxon>
        <taxon>Rauvolfioideae</taxon>
        <taxon>Vinceae</taxon>
        <taxon>Catharanthinae</taxon>
        <taxon>Catharanthus</taxon>
    </lineage>
</organism>
<protein>
    <submittedName>
        <fullName evidence="1">Uncharacterized protein</fullName>
    </submittedName>
</protein>
<proteinExistence type="predicted"/>
<comment type="caution">
    <text evidence="1">The sequence shown here is derived from an EMBL/GenBank/DDBJ whole genome shotgun (WGS) entry which is preliminary data.</text>
</comment>
<evidence type="ECO:0000313" key="2">
    <source>
        <dbReference type="Proteomes" id="UP001060085"/>
    </source>
</evidence>
<reference evidence="2" key="1">
    <citation type="journal article" date="2023" name="Nat. Plants">
        <title>Single-cell RNA sequencing provides a high-resolution roadmap for understanding the multicellular compartmentation of specialized metabolism.</title>
        <authorList>
            <person name="Sun S."/>
            <person name="Shen X."/>
            <person name="Li Y."/>
            <person name="Li Y."/>
            <person name="Wang S."/>
            <person name="Li R."/>
            <person name="Zhang H."/>
            <person name="Shen G."/>
            <person name="Guo B."/>
            <person name="Wei J."/>
            <person name="Xu J."/>
            <person name="St-Pierre B."/>
            <person name="Chen S."/>
            <person name="Sun C."/>
        </authorList>
    </citation>
    <scope>NUCLEOTIDE SEQUENCE [LARGE SCALE GENOMIC DNA]</scope>
</reference>
<accession>A0ACB9ZUK7</accession>
<gene>
    <name evidence="1" type="ORF">M9H77_37280</name>
</gene>
<keyword evidence="2" id="KW-1185">Reference proteome</keyword>
<evidence type="ECO:0000313" key="1">
    <source>
        <dbReference type="EMBL" id="KAI5651275.1"/>
    </source>
</evidence>
<sequence length="770" mass="84923">MGLVDMSNPPPTKDLFPSPALSLSLAGIFRSGAAAAAAAGNIEVEEGDEGSGGGRREDTTAAAEISSENSGPIRSRSEDIDIYEGEGEHEHDDIDEDEDDQTNKKKKRKKYHRHTAEQIREMEALFKESPHPDEKQRQQLSKQLGLHPRQVKFWFQNRRTQIKAIQERHENALLKNELDKLRDENKGLRETIQKASCPSCGFATSNGKDTSMATEEQQLRIENSRLKAEVEKLRAAVIKFTPSGTSPNNSSSSAGSDPDNSKSCLEFYTGIFGLEKSRVLEIVNQALDELKKMATAGEPLWIRSFETGREILNYDEYMKEFPMDNSGNSAGGGRPKRSIEASRETGIVFVDLPRLVQSFTDVNQWKEMFPCMISKAATVDTICMGEGPNKDGLLQLMFAELQMLTPMVTTREVYFVRYSKQLNADQWAIVDISIDKVEDTIDASLNKCRKRASGCIIQDKSNGHCKVTWVEHLECQRGAVHSLYRSIVNNGVAFGARHWIATLQLQCERLVFGMATNVPTKDSSGVATLAGRKSILKLAQRMTVSFCRALGASSYNTWSKVTSKTGDDIRVASRKNLNDPGEPLGVILCAVSSLWLPVSHHVLFDFLRDETRRNEWDIMSNGSPVQPIANLAKGQDRGNAVTIQTMQPKDSSVWVLQDTCTNRFESMMVYAPVDINGMQSVITGCDSSNIAVLPSGFSILPDGVESRPLVITSKPEEKSAEGASLLTVAFQILISSSPTAKVSMESVESVSSLISCTLQKIKASLNCEDG</sequence>
<name>A0ACB9ZUK7_CATRO</name>
<dbReference type="EMBL" id="CM044708">
    <property type="protein sequence ID" value="KAI5651275.1"/>
    <property type="molecule type" value="Genomic_DNA"/>
</dbReference>